<dbReference type="GO" id="GO:0016460">
    <property type="term" value="C:myosin II complex"/>
    <property type="evidence" value="ECO:0007669"/>
    <property type="project" value="TreeGrafter"/>
</dbReference>
<evidence type="ECO:0000313" key="4">
    <source>
        <dbReference type="Proteomes" id="UP000179807"/>
    </source>
</evidence>
<feature type="domain" description="EF-hand" evidence="2">
    <location>
        <begin position="8"/>
        <end position="43"/>
    </location>
</feature>
<dbReference type="VEuPathDB" id="TrichDB:TRFO_07410"/>
<protein>
    <submittedName>
        <fullName evidence="3">Calmodulin</fullName>
    </submittedName>
</protein>
<comment type="caution">
    <text evidence="3">The sequence shown here is derived from an EMBL/GenBank/DDBJ whole genome shotgun (WGS) entry which is preliminary data.</text>
</comment>
<dbReference type="InterPro" id="IPR011992">
    <property type="entry name" value="EF-hand-dom_pair"/>
</dbReference>
<dbReference type="RefSeq" id="XP_068354973.1">
    <property type="nucleotide sequence ID" value="XM_068493663.1"/>
</dbReference>
<sequence>MRSIGQNPSDNELQEMIKQADADGSGTIQFEQFLKLMSAQKSEGESLEEIIEAFRVFDTDGDGKFSTADMTRILKNLGEPLTQEEIDEIIAQADPQKEGLIDYAAFAKLMLTS</sequence>
<dbReference type="InterPro" id="IPR050230">
    <property type="entry name" value="CALM/Myosin/TropC-like"/>
</dbReference>
<organism evidence="3 4">
    <name type="scientific">Tritrichomonas foetus</name>
    <dbReference type="NCBI Taxonomy" id="1144522"/>
    <lineage>
        <taxon>Eukaryota</taxon>
        <taxon>Metamonada</taxon>
        <taxon>Parabasalia</taxon>
        <taxon>Tritrichomonadida</taxon>
        <taxon>Tritrichomonadidae</taxon>
        <taxon>Tritrichomonas</taxon>
    </lineage>
</organism>
<evidence type="ECO:0000259" key="2">
    <source>
        <dbReference type="PROSITE" id="PS50222"/>
    </source>
</evidence>
<dbReference type="GO" id="GO:0005509">
    <property type="term" value="F:calcium ion binding"/>
    <property type="evidence" value="ECO:0007669"/>
    <property type="project" value="InterPro"/>
</dbReference>
<feature type="domain" description="EF-hand" evidence="2">
    <location>
        <begin position="45"/>
        <end position="80"/>
    </location>
</feature>
<dbReference type="SMART" id="SM00054">
    <property type="entry name" value="EFh"/>
    <property type="match status" value="3"/>
</dbReference>
<dbReference type="PANTHER" id="PTHR23048">
    <property type="entry name" value="MYOSIN LIGHT CHAIN 1, 3"/>
    <property type="match status" value="1"/>
</dbReference>
<dbReference type="GeneID" id="94828367"/>
<dbReference type="FunFam" id="1.10.238.10:FF:000178">
    <property type="entry name" value="Calmodulin-2 A"/>
    <property type="match status" value="1"/>
</dbReference>
<proteinExistence type="predicted"/>
<dbReference type="InterPro" id="IPR002048">
    <property type="entry name" value="EF_hand_dom"/>
</dbReference>
<dbReference type="PANTHER" id="PTHR23048:SF0">
    <property type="entry name" value="CALMODULIN LIKE 3"/>
    <property type="match status" value="1"/>
</dbReference>
<keyword evidence="4" id="KW-1185">Reference proteome</keyword>
<feature type="domain" description="EF-hand" evidence="2">
    <location>
        <begin position="81"/>
        <end position="113"/>
    </location>
</feature>
<dbReference type="CDD" id="cd00051">
    <property type="entry name" value="EFh"/>
    <property type="match status" value="2"/>
</dbReference>
<keyword evidence="1" id="KW-0677">Repeat</keyword>
<dbReference type="Pfam" id="PF13499">
    <property type="entry name" value="EF-hand_7"/>
    <property type="match status" value="1"/>
</dbReference>
<dbReference type="Pfam" id="PF00036">
    <property type="entry name" value="EF-hand_1"/>
    <property type="match status" value="1"/>
</dbReference>
<name>A0A1J4JX34_9EUKA</name>
<reference evidence="3" key="1">
    <citation type="submission" date="2016-10" db="EMBL/GenBank/DDBJ databases">
        <authorList>
            <person name="Benchimol M."/>
            <person name="Almeida L.G."/>
            <person name="Vasconcelos A.T."/>
            <person name="Perreira-Neves A."/>
            <person name="Rosa I.A."/>
            <person name="Tasca T."/>
            <person name="Bogo M.R."/>
            <person name="de Souza W."/>
        </authorList>
    </citation>
    <scope>NUCLEOTIDE SEQUENCE [LARGE SCALE GENOMIC DNA]</scope>
    <source>
        <strain evidence="3">K</strain>
    </source>
</reference>
<dbReference type="OrthoDB" id="26525at2759"/>
<accession>A0A1J4JX34</accession>
<dbReference type="PROSITE" id="PS50222">
    <property type="entry name" value="EF_HAND_2"/>
    <property type="match status" value="3"/>
</dbReference>
<gene>
    <name evidence="3" type="ORF">TRFO_07410</name>
</gene>
<dbReference type="Proteomes" id="UP000179807">
    <property type="component" value="Unassembled WGS sequence"/>
</dbReference>
<dbReference type="EMBL" id="MLAK01000893">
    <property type="protein sequence ID" value="OHT01837.1"/>
    <property type="molecule type" value="Genomic_DNA"/>
</dbReference>
<evidence type="ECO:0000313" key="3">
    <source>
        <dbReference type="EMBL" id="OHT01837.1"/>
    </source>
</evidence>
<dbReference type="SUPFAM" id="SSF47473">
    <property type="entry name" value="EF-hand"/>
    <property type="match status" value="1"/>
</dbReference>
<dbReference type="AlphaFoldDB" id="A0A1J4JX34"/>
<dbReference type="Gene3D" id="1.10.238.10">
    <property type="entry name" value="EF-hand"/>
    <property type="match status" value="2"/>
</dbReference>
<evidence type="ECO:0000256" key="1">
    <source>
        <dbReference type="ARBA" id="ARBA00022737"/>
    </source>
</evidence>